<proteinExistence type="predicted"/>
<reference evidence="1 2" key="1">
    <citation type="submission" date="2020-04" db="EMBL/GenBank/DDBJ databases">
        <title>Novel Paenibacillus strain UniB2 isolated from commercial digestive syrup.</title>
        <authorList>
            <person name="Thorat V."/>
            <person name="Kirdat K."/>
            <person name="Tiwarekar B."/>
            <person name="Yadav A."/>
        </authorList>
    </citation>
    <scope>NUCLEOTIDE SEQUENCE [LARGE SCALE GENOMIC DNA]</scope>
    <source>
        <strain evidence="1 2">UniB2</strain>
    </source>
</reference>
<dbReference type="Pfam" id="PF04134">
    <property type="entry name" value="DCC1-like"/>
    <property type="match status" value="1"/>
</dbReference>
<dbReference type="RefSeq" id="WP_168906396.1">
    <property type="nucleotide sequence ID" value="NZ_CP051428.1"/>
</dbReference>
<gene>
    <name evidence="1" type="ORF">HGI30_03550</name>
</gene>
<dbReference type="KEGG" id="palr:HGI30_03550"/>
<dbReference type="PANTHER" id="PTHR33639:SF2">
    <property type="entry name" value="DUF393 DOMAIN-CONTAINING PROTEIN"/>
    <property type="match status" value="1"/>
</dbReference>
<dbReference type="AlphaFoldDB" id="A0A6H2GTJ4"/>
<dbReference type="GO" id="GO:0015035">
    <property type="term" value="F:protein-disulfide reductase activity"/>
    <property type="evidence" value="ECO:0007669"/>
    <property type="project" value="InterPro"/>
</dbReference>
<dbReference type="EMBL" id="CP051428">
    <property type="protein sequence ID" value="QJC50741.1"/>
    <property type="molecule type" value="Genomic_DNA"/>
</dbReference>
<dbReference type="InterPro" id="IPR007263">
    <property type="entry name" value="DCC1-like"/>
</dbReference>
<keyword evidence="2" id="KW-1185">Reference proteome</keyword>
<organism evidence="1 2">
    <name type="scientific">Paenibacillus albicereus</name>
    <dbReference type="NCBI Taxonomy" id="2726185"/>
    <lineage>
        <taxon>Bacteria</taxon>
        <taxon>Bacillati</taxon>
        <taxon>Bacillota</taxon>
        <taxon>Bacilli</taxon>
        <taxon>Bacillales</taxon>
        <taxon>Paenibacillaceae</taxon>
        <taxon>Paenibacillus</taxon>
    </lineage>
</organism>
<dbReference type="Proteomes" id="UP000502136">
    <property type="component" value="Chromosome"/>
</dbReference>
<protein>
    <submittedName>
        <fullName evidence="1">DUF393 domain-containing protein</fullName>
    </submittedName>
</protein>
<sequence>MAERKAVALVDGECALCGGLARFAAKRERAGGLRFAALQSEEGRYLLRENGLDAERVDSFVLLKDGRAYERSSASLELLGLLDGGWPLLRGLRLVPRPLRDAVYDAVAAVRHQLGRAARLGEPIGVQGAACSVEQGRELSGRLLQGMEQARAFRLEQARLAKDQAAAGSGTGGEKDA</sequence>
<dbReference type="PANTHER" id="PTHR33639">
    <property type="entry name" value="THIOL-DISULFIDE OXIDOREDUCTASE DCC"/>
    <property type="match status" value="1"/>
</dbReference>
<evidence type="ECO:0000313" key="1">
    <source>
        <dbReference type="EMBL" id="QJC50741.1"/>
    </source>
</evidence>
<accession>A0A6H2GTJ4</accession>
<evidence type="ECO:0000313" key="2">
    <source>
        <dbReference type="Proteomes" id="UP000502136"/>
    </source>
</evidence>
<name>A0A6H2GTJ4_9BACL</name>
<dbReference type="InterPro" id="IPR052927">
    <property type="entry name" value="DCC_oxidoreductase"/>
</dbReference>